<evidence type="ECO:0000313" key="3">
    <source>
        <dbReference type="Proteomes" id="UP000001660"/>
    </source>
</evidence>
<organism evidence="2 3">
    <name type="scientific">Nitrospira defluvii</name>
    <dbReference type="NCBI Taxonomy" id="330214"/>
    <lineage>
        <taxon>Bacteria</taxon>
        <taxon>Pseudomonadati</taxon>
        <taxon>Nitrospirota</taxon>
        <taxon>Nitrospiria</taxon>
        <taxon>Nitrospirales</taxon>
        <taxon>Nitrospiraceae</taxon>
        <taxon>Nitrospira</taxon>
    </lineage>
</organism>
<keyword evidence="1" id="KW-1133">Transmembrane helix</keyword>
<name>D8PBT7_9BACT</name>
<reference evidence="2 3" key="1">
    <citation type="journal article" date="2010" name="Proc. Natl. Acad. Sci. U.S.A.">
        <title>A Nitrospira metagenome illuminates the physiology and evolution of globally important nitrite-oxidizing bacteria.</title>
        <authorList>
            <person name="Lucker S."/>
            <person name="Wagner M."/>
            <person name="Maixner F."/>
            <person name="Pelletier E."/>
            <person name="Koch H."/>
            <person name="Vacherie B."/>
            <person name="Rattei T."/>
            <person name="Sinninghe Damste J."/>
            <person name="Spieck E."/>
            <person name="Le Paslier D."/>
            <person name="Daims H."/>
        </authorList>
    </citation>
    <scope>NUCLEOTIDE SEQUENCE [LARGE SCALE GENOMIC DNA]</scope>
</reference>
<proteinExistence type="predicted"/>
<dbReference type="EMBL" id="FP929003">
    <property type="protein sequence ID" value="CBK40696.1"/>
    <property type="molecule type" value="Genomic_DNA"/>
</dbReference>
<keyword evidence="3" id="KW-1185">Reference proteome</keyword>
<evidence type="ECO:0000256" key="1">
    <source>
        <dbReference type="SAM" id="Phobius"/>
    </source>
</evidence>
<keyword evidence="1" id="KW-0472">Membrane</keyword>
<dbReference type="Proteomes" id="UP000001660">
    <property type="component" value="Chromosome"/>
</dbReference>
<protein>
    <submittedName>
        <fullName evidence="2">Uncharacterized protein</fullName>
    </submittedName>
</protein>
<sequence length="44" mass="4779">MSAPKTFSELSLKNHQYKKLALASAILFLAVVAILVLELIGAKH</sequence>
<feature type="transmembrane region" description="Helical" evidence="1">
    <location>
        <begin position="20"/>
        <end position="40"/>
    </location>
</feature>
<evidence type="ECO:0000313" key="2">
    <source>
        <dbReference type="EMBL" id="CBK40696.1"/>
    </source>
</evidence>
<dbReference type="AlphaFoldDB" id="D8PBT7"/>
<dbReference type="KEGG" id="nde:NIDE0933"/>
<gene>
    <name evidence="2" type="ORF">NIDE0933</name>
</gene>
<keyword evidence="1" id="KW-0812">Transmembrane</keyword>
<dbReference type="STRING" id="330214.NIDE0933"/>
<dbReference type="HOGENOM" id="CLU_3213865_0_0_0"/>
<accession>D8PBT7</accession>